<dbReference type="EMBL" id="QEKV01000010">
    <property type="protein sequence ID" value="PVY89197.1"/>
    <property type="molecule type" value="Genomic_DNA"/>
</dbReference>
<dbReference type="GO" id="GO:0006396">
    <property type="term" value="P:RNA processing"/>
    <property type="evidence" value="ECO:0007669"/>
    <property type="project" value="InterPro"/>
</dbReference>
<dbReference type="PANTHER" id="PTHR46429">
    <property type="entry name" value="23S RRNA (GUANOSINE-2'-O-)-METHYLTRANSFERASE RLMB"/>
    <property type="match status" value="1"/>
</dbReference>
<feature type="domain" description="RNA 2-O ribose methyltransferase substrate binding" evidence="5">
    <location>
        <begin position="3"/>
        <end position="74"/>
    </location>
</feature>
<dbReference type="CDD" id="cd18103">
    <property type="entry name" value="SpoU-like_RlmB"/>
    <property type="match status" value="1"/>
</dbReference>
<dbReference type="InterPro" id="IPR029026">
    <property type="entry name" value="tRNA_m1G_MTases_N"/>
</dbReference>
<sequence length="237" mass="26412">MEIIGRQGVYVALEDDRIEKIRLVVMDRNNERIKDIIELAEKKNIKISEDRNFFNKFKRSHQGVALVIPEFKYMELDEMFALPKEEREVVVALDSIEDVNNLGSIIRSASVFGVSKIIIPKDRAADVTPAVIKTSQGGIADVDIIKVTNLSRALKDAKDKGYFVIGCHMEGEPMENFVSPPVIIVVGNEHKGIRPGVLKECDKVHTIPMSKKSSVGSLNAGIAGSIMFYEYFKAFGV</sequence>
<evidence type="ECO:0000259" key="5">
    <source>
        <dbReference type="Pfam" id="PF08032"/>
    </source>
</evidence>
<dbReference type="RefSeq" id="WP_116480489.1">
    <property type="nucleotide sequence ID" value="NZ_QEKV01000010.1"/>
</dbReference>
<comment type="caution">
    <text evidence="6">The sequence shown here is derived from an EMBL/GenBank/DDBJ whole genome shotgun (WGS) entry which is preliminary data.</text>
</comment>
<dbReference type="InterPro" id="IPR013123">
    <property type="entry name" value="SpoU_subst-bd"/>
</dbReference>
<name>A0A2U1DNC9_9FIRM</name>
<dbReference type="InterPro" id="IPR001537">
    <property type="entry name" value="SpoU_MeTrfase"/>
</dbReference>
<reference evidence="6 7" key="1">
    <citation type="submission" date="2018-04" db="EMBL/GenBank/DDBJ databases">
        <title>Genomic Encyclopedia of Type Strains, Phase IV (KMG-IV): sequencing the most valuable type-strain genomes for metagenomic binning, comparative biology and taxonomic classification.</title>
        <authorList>
            <person name="Goeker M."/>
        </authorList>
    </citation>
    <scope>NUCLEOTIDE SEQUENCE [LARGE SCALE GENOMIC DNA]</scope>
    <source>
        <strain evidence="6 7">DSM 20705</strain>
    </source>
</reference>
<protein>
    <submittedName>
        <fullName evidence="6">23S rRNA (Guanosine2251-2'-O)-methyltransferase</fullName>
    </submittedName>
</protein>
<evidence type="ECO:0000313" key="7">
    <source>
        <dbReference type="Proteomes" id="UP000245793"/>
    </source>
</evidence>
<proteinExistence type="inferred from homology"/>
<evidence type="ECO:0000313" key="6">
    <source>
        <dbReference type="EMBL" id="PVY89197.1"/>
    </source>
</evidence>
<dbReference type="Pfam" id="PF00588">
    <property type="entry name" value="SpoU_methylase"/>
    <property type="match status" value="1"/>
</dbReference>
<dbReference type="Pfam" id="PF08032">
    <property type="entry name" value="SpoU_sub_bind"/>
    <property type="match status" value="1"/>
</dbReference>
<evidence type="ECO:0000256" key="1">
    <source>
        <dbReference type="ARBA" id="ARBA00007228"/>
    </source>
</evidence>
<keyword evidence="7" id="KW-1185">Reference proteome</keyword>
<dbReference type="PANTHER" id="PTHR46429:SF1">
    <property type="entry name" value="23S RRNA (GUANOSINE-2'-O-)-METHYLTRANSFERASE RLMB"/>
    <property type="match status" value="1"/>
</dbReference>
<dbReference type="SUPFAM" id="SSF55315">
    <property type="entry name" value="L30e-like"/>
    <property type="match status" value="1"/>
</dbReference>
<gene>
    <name evidence="6" type="ORF">C7381_11035</name>
</gene>
<feature type="domain" description="tRNA/rRNA methyltransferase SpoU type" evidence="4">
    <location>
        <begin position="89"/>
        <end position="229"/>
    </location>
</feature>
<evidence type="ECO:0000256" key="2">
    <source>
        <dbReference type="ARBA" id="ARBA00022603"/>
    </source>
</evidence>
<comment type="similarity">
    <text evidence="1">Belongs to the class IV-like SAM-binding methyltransferase superfamily. RNA methyltransferase TrmH family.</text>
</comment>
<dbReference type="SUPFAM" id="SSF75217">
    <property type="entry name" value="alpha/beta knot"/>
    <property type="match status" value="1"/>
</dbReference>
<dbReference type="InterPro" id="IPR029064">
    <property type="entry name" value="Ribosomal_eL30-like_sf"/>
</dbReference>
<evidence type="ECO:0000256" key="3">
    <source>
        <dbReference type="ARBA" id="ARBA00022679"/>
    </source>
</evidence>
<dbReference type="GO" id="GO:0005829">
    <property type="term" value="C:cytosol"/>
    <property type="evidence" value="ECO:0007669"/>
    <property type="project" value="TreeGrafter"/>
</dbReference>
<dbReference type="NCBIfam" id="TIGR00186">
    <property type="entry name" value="rRNA_methyl_3"/>
    <property type="match status" value="1"/>
</dbReference>
<dbReference type="Gene3D" id="3.30.1330.30">
    <property type="match status" value="1"/>
</dbReference>
<dbReference type="InterPro" id="IPR004441">
    <property type="entry name" value="rRNA_MeTrfase_TrmH"/>
</dbReference>
<organism evidence="6 7">
    <name type="scientific">Ezakiella coagulans</name>
    <dbReference type="NCBI Taxonomy" id="46507"/>
    <lineage>
        <taxon>Bacteria</taxon>
        <taxon>Bacillati</taxon>
        <taxon>Bacillota</taxon>
        <taxon>Tissierellia</taxon>
        <taxon>Ezakiella</taxon>
    </lineage>
</organism>
<keyword evidence="2 6" id="KW-0489">Methyltransferase</keyword>
<dbReference type="AlphaFoldDB" id="A0A2U1DNC9"/>
<dbReference type="GO" id="GO:0008173">
    <property type="term" value="F:RNA methyltransferase activity"/>
    <property type="evidence" value="ECO:0007669"/>
    <property type="project" value="InterPro"/>
</dbReference>
<dbReference type="Proteomes" id="UP000245793">
    <property type="component" value="Unassembled WGS sequence"/>
</dbReference>
<dbReference type="Gene3D" id="3.40.1280.10">
    <property type="match status" value="1"/>
</dbReference>
<dbReference type="GO" id="GO:0032259">
    <property type="term" value="P:methylation"/>
    <property type="evidence" value="ECO:0007669"/>
    <property type="project" value="UniProtKB-KW"/>
</dbReference>
<dbReference type="InterPro" id="IPR029028">
    <property type="entry name" value="Alpha/beta_knot_MTases"/>
</dbReference>
<keyword evidence="3 6" id="KW-0808">Transferase</keyword>
<dbReference type="GO" id="GO:0003723">
    <property type="term" value="F:RNA binding"/>
    <property type="evidence" value="ECO:0007669"/>
    <property type="project" value="InterPro"/>
</dbReference>
<accession>A0A2U1DNC9</accession>
<evidence type="ECO:0000259" key="4">
    <source>
        <dbReference type="Pfam" id="PF00588"/>
    </source>
</evidence>